<comment type="caution">
    <text evidence="3">The sequence shown here is derived from an EMBL/GenBank/DDBJ whole genome shotgun (WGS) entry which is preliminary data.</text>
</comment>
<feature type="domain" description="PepSY" evidence="2">
    <location>
        <begin position="4"/>
        <end position="78"/>
    </location>
</feature>
<dbReference type="InterPro" id="IPR025711">
    <property type="entry name" value="PepSY"/>
</dbReference>
<keyword evidence="1" id="KW-0732">Signal</keyword>
<dbReference type="RefSeq" id="WP_007205279.1">
    <property type="nucleotide sequence ID" value="NZ_CH672414.1"/>
</dbReference>
<evidence type="ECO:0000313" key="3">
    <source>
        <dbReference type="EMBL" id="EAQ05759.1"/>
    </source>
</evidence>
<evidence type="ECO:0000256" key="1">
    <source>
        <dbReference type="SAM" id="SignalP"/>
    </source>
</evidence>
<dbReference type="EMBL" id="AAMS01000007">
    <property type="protein sequence ID" value="EAQ05759.1"/>
    <property type="molecule type" value="Genomic_DNA"/>
</dbReference>
<organism evidence="3 4">
    <name type="scientific">Yoonia vestfoldensis SKA53</name>
    <dbReference type="NCBI Taxonomy" id="314232"/>
    <lineage>
        <taxon>Bacteria</taxon>
        <taxon>Pseudomonadati</taxon>
        <taxon>Pseudomonadota</taxon>
        <taxon>Alphaproteobacteria</taxon>
        <taxon>Rhodobacterales</taxon>
        <taxon>Paracoccaceae</taxon>
        <taxon>Yoonia</taxon>
    </lineage>
</organism>
<dbReference type="eggNOG" id="ENOG5034BP8">
    <property type="taxonomic scope" value="Bacteria"/>
</dbReference>
<reference evidence="3 4" key="1">
    <citation type="submission" date="2006-01" db="EMBL/GenBank/DDBJ databases">
        <authorList>
            <person name="Hagstrom A."/>
            <person name="Ferriera S."/>
            <person name="Johnson J."/>
            <person name="Kravitz S."/>
            <person name="Halpern A."/>
            <person name="Remington K."/>
            <person name="Beeson K."/>
            <person name="Tran B."/>
            <person name="Rogers Y.-H."/>
            <person name="Friedman R."/>
            <person name="Venter J.C."/>
        </authorList>
    </citation>
    <scope>NUCLEOTIDE SEQUENCE [LARGE SCALE GENOMIC DNA]</scope>
    <source>
        <strain evidence="3 4">SKA53</strain>
    </source>
</reference>
<dbReference type="Pfam" id="PF13670">
    <property type="entry name" value="PepSY_2"/>
    <property type="match status" value="1"/>
</dbReference>
<accession>A3V7V9</accession>
<feature type="signal peptide" evidence="1">
    <location>
        <begin position="1"/>
        <end position="19"/>
    </location>
</feature>
<proteinExistence type="predicted"/>
<keyword evidence="4" id="KW-1185">Reference proteome</keyword>
<protein>
    <recommendedName>
        <fullName evidence="2">PepSY domain-containing protein</fullName>
    </recommendedName>
</protein>
<evidence type="ECO:0000259" key="2">
    <source>
        <dbReference type="Pfam" id="PF13670"/>
    </source>
</evidence>
<dbReference type="AlphaFoldDB" id="A3V7V9"/>
<dbReference type="HOGENOM" id="CLU_147864_1_0_5"/>
<evidence type="ECO:0000313" key="4">
    <source>
        <dbReference type="Proteomes" id="UP000004507"/>
    </source>
</evidence>
<sequence length="85" mass="9208">MKKTLLAAIMMLAAVPAFAEPSCNPGAELTPIWQSIKTFEDEGGEVMSFKINGGGCYEIYGKVDGANMEVFFDPNTGEELDRIEA</sequence>
<name>A3V7V9_9RHOB</name>
<feature type="chain" id="PRO_5002661721" description="PepSY domain-containing protein" evidence="1">
    <location>
        <begin position="20"/>
        <end position="85"/>
    </location>
</feature>
<dbReference type="STRING" id="314232.SKA53_06632"/>
<gene>
    <name evidence="3" type="ORF">SKA53_06632</name>
</gene>
<dbReference type="Proteomes" id="UP000004507">
    <property type="component" value="Unassembled WGS sequence"/>
</dbReference>
<dbReference type="OrthoDB" id="7365433at2"/>